<dbReference type="Gene3D" id="2.30.110.50">
    <property type="match status" value="1"/>
</dbReference>
<dbReference type="Pfam" id="PF04717">
    <property type="entry name" value="Phage_base_V"/>
    <property type="match status" value="1"/>
</dbReference>
<dbReference type="SUPFAM" id="SSF69279">
    <property type="entry name" value="Phage tail proteins"/>
    <property type="match status" value="1"/>
</dbReference>
<feature type="compositionally biased region" description="Polar residues" evidence="1">
    <location>
        <begin position="457"/>
        <end position="477"/>
    </location>
</feature>
<organism evidence="3 4">
    <name type="scientific">Bacteroides fragilis</name>
    <dbReference type="NCBI Taxonomy" id="817"/>
    <lineage>
        <taxon>Bacteria</taxon>
        <taxon>Pseudomonadati</taxon>
        <taxon>Bacteroidota</taxon>
        <taxon>Bacteroidia</taxon>
        <taxon>Bacteroidales</taxon>
        <taxon>Bacteroidaceae</taxon>
        <taxon>Bacteroides</taxon>
    </lineage>
</organism>
<proteinExistence type="predicted"/>
<feature type="domain" description="Gp5/Type VI secretion system Vgr protein OB-fold" evidence="2">
    <location>
        <begin position="368"/>
        <end position="443"/>
    </location>
</feature>
<evidence type="ECO:0000313" key="4">
    <source>
        <dbReference type="Proteomes" id="UP000266644"/>
    </source>
</evidence>
<dbReference type="AlphaFoldDB" id="A0A396BPL1"/>
<protein>
    <recommendedName>
        <fullName evidence="2">Gp5/Type VI secretion system Vgr protein OB-fold domain-containing protein</fullName>
    </recommendedName>
</protein>
<evidence type="ECO:0000313" key="3">
    <source>
        <dbReference type="EMBL" id="RHH07914.1"/>
    </source>
</evidence>
<dbReference type="RefSeq" id="WP_122330598.1">
    <property type="nucleotide sequence ID" value="NZ_JAQDYY010000019.1"/>
</dbReference>
<dbReference type="InterPro" id="IPR037026">
    <property type="entry name" value="Vgr_OB-fold_dom_sf"/>
</dbReference>
<name>A0A396BPL1_BACFG</name>
<dbReference type="EMBL" id="QRJE01000032">
    <property type="protein sequence ID" value="RHH07914.1"/>
    <property type="molecule type" value="Genomic_DNA"/>
</dbReference>
<comment type="caution">
    <text evidence="3">The sequence shown here is derived from an EMBL/GenBank/DDBJ whole genome shotgun (WGS) entry which is preliminary data.</text>
</comment>
<evidence type="ECO:0000256" key="1">
    <source>
        <dbReference type="SAM" id="MobiDB-lite"/>
    </source>
</evidence>
<dbReference type="InterPro" id="IPR006531">
    <property type="entry name" value="Gp5/Vgr_OB"/>
</dbReference>
<gene>
    <name evidence="3" type="ORF">DW228_18445</name>
</gene>
<accession>A0A396BPL1</accession>
<dbReference type="Gene3D" id="3.55.50.10">
    <property type="entry name" value="Baseplate protein-like domains"/>
    <property type="match status" value="1"/>
</dbReference>
<evidence type="ECO:0000259" key="2">
    <source>
        <dbReference type="Pfam" id="PF04717"/>
    </source>
</evidence>
<dbReference type="Gene3D" id="2.40.50.230">
    <property type="entry name" value="Gp5 N-terminal domain"/>
    <property type="match status" value="1"/>
</dbReference>
<dbReference type="SUPFAM" id="SSF69255">
    <property type="entry name" value="gp5 N-terminal domain-like"/>
    <property type="match status" value="1"/>
</dbReference>
<dbReference type="Proteomes" id="UP000266644">
    <property type="component" value="Unassembled WGS sequence"/>
</dbReference>
<feature type="region of interest" description="Disordered" evidence="1">
    <location>
        <begin position="451"/>
        <end position="487"/>
    </location>
</feature>
<reference evidence="3 4" key="1">
    <citation type="submission" date="2018-08" db="EMBL/GenBank/DDBJ databases">
        <title>A genome reference for cultivated species of the human gut microbiota.</title>
        <authorList>
            <person name="Zou Y."/>
            <person name="Xue W."/>
            <person name="Luo G."/>
        </authorList>
    </citation>
    <scope>NUCLEOTIDE SEQUENCE [LARGE SCALE GENOMIC DNA]</scope>
    <source>
        <strain evidence="3 4">AM18-6</strain>
    </source>
</reference>
<dbReference type="Pfam" id="PF05954">
    <property type="entry name" value="Phage_GPD"/>
    <property type="match status" value="1"/>
</dbReference>
<sequence length="600" mass="65772">MSENLNSVVANIVIDGKKVSFLSLKLEQEFNSHHKFELFFDYRTFENRWMEAPEKLFALLNTEVVINLLHKETGEENLFVGIVQNVSYVGHAGVSNQICISGKSPTVLLESLPTMNSFVNKSLGDIVTEVVEYSGNGAVVKVNPVFSSNIDYLCQYRESCFSFLNRLSELYGEWFYYDGRDILFGKPNKQETIDLTYNSSLSDMEIDVVSIPSAFKVYAYLVHESSDVTHVSQDDDVDVVGYAKTALNSSSSLYKFIGTMPMDTPISSKGDMEQLVKVEKNRLVGKMLLAKGKSFVCNISIGKIVRLKLPKNMGTLKTDIDSFFVQKVIHFINGAGEYHNEFVAYVSDIENIPIMQSCPNITPVSELATVVDNEDSKGRVKVQMLWQKALDKKTNWVRVLSPDAGTSEKGPRGSVFVPEVGDQVVVGYMNGNPSLPFVTLSLFPENIATGGGKGNRSKTLTTRSGSSLKLDDSTGSVRLQDPGKSSVDMDGSGAITIDSSDTIKLICGSSSIELKNDGKVLFNGKELDSQFETKIEETTKNHTITGTDAVKLNSDTLIEGKAAKVSVQADNQVEVKGANSVDIESPATTNIKGKSSINLN</sequence>